<gene>
    <name evidence="3" type="primary">yehU</name>
    <name evidence="3" type="ORF">NCTC10465_02011</name>
</gene>
<protein>
    <submittedName>
        <fullName evidence="3">Probable sensor-like histidine kinase YehU</fullName>
        <ecNumber evidence="3">2.7.13.3</ecNumber>
    </submittedName>
</protein>
<keyword evidence="1" id="KW-1133">Transmembrane helix</keyword>
<keyword evidence="1" id="KW-0812">Transmembrane</keyword>
<keyword evidence="3" id="KW-0808">Transferase</keyword>
<keyword evidence="3" id="KW-0418">Kinase</keyword>
<feature type="transmembrane region" description="Helical" evidence="1">
    <location>
        <begin position="77"/>
        <end position="99"/>
    </location>
</feature>
<feature type="transmembrane region" description="Helical" evidence="1">
    <location>
        <begin position="120"/>
        <end position="146"/>
    </location>
</feature>
<dbReference type="GO" id="GO:0000155">
    <property type="term" value="F:phosphorelay sensor kinase activity"/>
    <property type="evidence" value="ECO:0007669"/>
    <property type="project" value="InterPro"/>
</dbReference>
<dbReference type="InterPro" id="IPR010559">
    <property type="entry name" value="Sig_transdc_His_kin_internal"/>
</dbReference>
<dbReference type="EMBL" id="UGPY01000001">
    <property type="protein sequence ID" value="STY98203.1"/>
    <property type="molecule type" value="Genomic_DNA"/>
</dbReference>
<evidence type="ECO:0000259" key="2">
    <source>
        <dbReference type="Pfam" id="PF06580"/>
    </source>
</evidence>
<sequence length="392" mass="45566">MRLLELLIPSAKSRASIAKTEDTSQISLKRIKEPLTSTFFLPNLSEKQTIKLWASYIAFFSLVSILTYLTFTNDISLIIRHSIETVVITILTVTGEMVFVANSAKKFKEFNWRSKQITAYLLSTSFIIVPVLSLLGRLILFFTLGYEVSLNALILETIANTLFTFLMIAVLLTYFEIQYQNIRRAELRTQQKLIEQNEQLKARITPHFFFNLLNTMQYLIETDAYEAERMICHISNLYRVSFDETREIALLDEMELCESYLSIEKYRFDKKLKVTWHLPDEDLLYDMVITSLSLQIVIEKLIVLIVENSTDPIHIIISIDWQNDVAKIDIEIELPATTYQLICQDIRQKLQFNSQVAILRQYFGHEASIHFELSGQLLITQIRYPLKDVAAF</sequence>
<keyword evidence="1" id="KW-0472">Membrane</keyword>
<reference evidence="3 4" key="1">
    <citation type="submission" date="2018-06" db="EMBL/GenBank/DDBJ databases">
        <authorList>
            <consortium name="Pathogen Informatics"/>
            <person name="Doyle S."/>
        </authorList>
    </citation>
    <scope>NUCLEOTIDE SEQUENCE [LARGE SCALE GENOMIC DNA]</scope>
    <source>
        <strain evidence="3 4">NCTC10465</strain>
    </source>
</reference>
<dbReference type="Pfam" id="PF06580">
    <property type="entry name" value="His_kinase"/>
    <property type="match status" value="1"/>
</dbReference>
<dbReference type="EC" id="2.7.13.3" evidence="3"/>
<dbReference type="KEGG" id="mos:AXE82_08130"/>
<feature type="transmembrane region" description="Helical" evidence="1">
    <location>
        <begin position="152"/>
        <end position="175"/>
    </location>
</feature>
<dbReference type="PANTHER" id="PTHR34220:SF7">
    <property type="entry name" value="SENSOR HISTIDINE KINASE YPDA"/>
    <property type="match status" value="1"/>
</dbReference>
<evidence type="ECO:0000313" key="4">
    <source>
        <dbReference type="Proteomes" id="UP000255230"/>
    </source>
</evidence>
<dbReference type="AlphaFoldDB" id="A0A378QBH7"/>
<organism evidence="3 4">
    <name type="scientific">Faucicola osloensis</name>
    <name type="common">Moraxella osloensis</name>
    <dbReference type="NCBI Taxonomy" id="34062"/>
    <lineage>
        <taxon>Bacteria</taxon>
        <taxon>Pseudomonadati</taxon>
        <taxon>Pseudomonadota</taxon>
        <taxon>Gammaproteobacteria</taxon>
        <taxon>Moraxellales</taxon>
        <taxon>Moraxellaceae</taxon>
        <taxon>Faucicola</taxon>
    </lineage>
</organism>
<proteinExistence type="predicted"/>
<dbReference type="GO" id="GO:0016020">
    <property type="term" value="C:membrane"/>
    <property type="evidence" value="ECO:0007669"/>
    <property type="project" value="InterPro"/>
</dbReference>
<dbReference type="RefSeq" id="WP_062333471.1">
    <property type="nucleotide sequence ID" value="NZ_CBCRZU010000027.1"/>
</dbReference>
<dbReference type="Proteomes" id="UP000255230">
    <property type="component" value="Unassembled WGS sequence"/>
</dbReference>
<name>A0A378QBH7_FAUOS</name>
<accession>A0A378QBH7</accession>
<evidence type="ECO:0000256" key="1">
    <source>
        <dbReference type="SAM" id="Phobius"/>
    </source>
</evidence>
<feature type="domain" description="Signal transduction histidine kinase internal region" evidence="2">
    <location>
        <begin position="198"/>
        <end position="272"/>
    </location>
</feature>
<dbReference type="PANTHER" id="PTHR34220">
    <property type="entry name" value="SENSOR HISTIDINE KINASE YPDA"/>
    <property type="match status" value="1"/>
</dbReference>
<evidence type="ECO:0000313" key="3">
    <source>
        <dbReference type="EMBL" id="STY98203.1"/>
    </source>
</evidence>
<feature type="transmembrane region" description="Helical" evidence="1">
    <location>
        <begin position="52"/>
        <end position="71"/>
    </location>
</feature>
<dbReference type="InterPro" id="IPR050640">
    <property type="entry name" value="Bact_2-comp_sensor_kinase"/>
</dbReference>
<keyword evidence="4" id="KW-1185">Reference proteome</keyword>
<dbReference type="GeneID" id="35779707"/>